<accession>A0A9W5TVB1</accession>
<dbReference type="Proteomes" id="UP000621492">
    <property type="component" value="Unassembled WGS sequence"/>
</dbReference>
<dbReference type="EMBL" id="BMJD01000004">
    <property type="protein sequence ID" value="GGB34387.1"/>
    <property type="molecule type" value="Genomic_DNA"/>
</dbReference>
<reference evidence="1" key="1">
    <citation type="journal article" date="2014" name="Int. J. Syst. Evol. Microbiol.">
        <title>Complete genome sequence of Corynebacterium casei LMG S-19264T (=DSM 44701T), isolated from a smear-ripened cheese.</title>
        <authorList>
            <consortium name="US DOE Joint Genome Institute (JGI-PGF)"/>
            <person name="Walter F."/>
            <person name="Albersmeier A."/>
            <person name="Kalinowski J."/>
            <person name="Ruckert C."/>
        </authorList>
    </citation>
    <scope>NUCLEOTIDE SEQUENCE</scope>
    <source>
        <strain evidence="1">CGMCC 1.15454</strain>
    </source>
</reference>
<protein>
    <recommendedName>
        <fullName evidence="3">DUF2268 domain-containing protein</fullName>
    </recommendedName>
</protein>
<comment type="caution">
    <text evidence="1">The sequence shown here is derived from an EMBL/GenBank/DDBJ whole genome shotgun (WGS) entry which is preliminary data.</text>
</comment>
<gene>
    <name evidence="1" type="ORF">GCM10011409_09830</name>
</gene>
<evidence type="ECO:0000313" key="2">
    <source>
        <dbReference type="Proteomes" id="UP000621492"/>
    </source>
</evidence>
<organism evidence="1 2">
    <name type="scientific">Lentibacillus populi</name>
    <dbReference type="NCBI Taxonomy" id="1827502"/>
    <lineage>
        <taxon>Bacteria</taxon>
        <taxon>Bacillati</taxon>
        <taxon>Bacillota</taxon>
        <taxon>Bacilli</taxon>
        <taxon>Bacillales</taxon>
        <taxon>Bacillaceae</taxon>
        <taxon>Lentibacillus</taxon>
    </lineage>
</organism>
<proteinExistence type="predicted"/>
<dbReference type="AlphaFoldDB" id="A0A9W5TVB1"/>
<reference evidence="1" key="2">
    <citation type="submission" date="2020-09" db="EMBL/GenBank/DDBJ databases">
        <authorList>
            <person name="Sun Q."/>
            <person name="Zhou Y."/>
        </authorList>
    </citation>
    <scope>NUCLEOTIDE SEQUENCE</scope>
    <source>
        <strain evidence="1">CGMCC 1.15454</strain>
    </source>
</reference>
<name>A0A9W5TVB1_9BACI</name>
<dbReference type="RefSeq" id="WP_155554385.1">
    <property type="nucleotide sequence ID" value="NZ_BMJD01000004.1"/>
</dbReference>
<keyword evidence="2" id="KW-1185">Reference proteome</keyword>
<evidence type="ECO:0000313" key="1">
    <source>
        <dbReference type="EMBL" id="GGB34387.1"/>
    </source>
</evidence>
<sequence>MEIENTVEKFLSSNKPDLSSIRKYHLAHPKIFNTYFNGYCKKTTEKMKAAIYRYSEDYSRLQEIAKLLPGVIKNVAGKGKDYFGFSLDVPVHIFVGLYASNAFVDHKTEIYFAVEKLHQDPKLLEVIVAHEFVHSYHYHILGRAGIDWNAINWLDVRISMYLEGIATYFSEKLVPGNPKSVYFSYDEKGEDWFSFCQENYMKLVEAFKDELENGSVNMEQEWFRLSGGKQFGYSRLGYYLGTSFVRDLCKRLTASEALTLLANGDITNSVDNWFKAQLLNKG</sequence>
<evidence type="ECO:0008006" key="3">
    <source>
        <dbReference type="Google" id="ProtNLM"/>
    </source>
</evidence>